<keyword evidence="5 10" id="KW-0812">Transmembrane</keyword>
<keyword evidence="12" id="KW-1185">Reference proteome</keyword>
<dbReference type="FunFam" id="1.20.1250.20:FF:000284">
    <property type="entry name" value="Siderophore iron transporter mirB"/>
    <property type="match status" value="1"/>
</dbReference>
<gene>
    <name evidence="11" type="ORF">P170DRAFT_355591</name>
</gene>
<dbReference type="GeneID" id="36551799"/>
<evidence type="ECO:0000256" key="1">
    <source>
        <dbReference type="ARBA" id="ARBA00004141"/>
    </source>
</evidence>
<protein>
    <submittedName>
        <fullName evidence="11">Siderophore iron transporter</fullName>
    </submittedName>
</protein>
<comment type="subcellular location">
    <subcellularLocation>
        <location evidence="1">Membrane</location>
        <topology evidence="1">Multi-pass membrane protein</topology>
    </subcellularLocation>
</comment>
<name>A0A2I2GBW0_9EURO</name>
<dbReference type="Gene3D" id="1.20.1250.20">
    <property type="entry name" value="MFS general substrate transporter like domains"/>
    <property type="match status" value="2"/>
</dbReference>
<evidence type="ECO:0000256" key="2">
    <source>
        <dbReference type="ARBA" id="ARBA00008335"/>
    </source>
</evidence>
<proteinExistence type="inferred from homology"/>
<dbReference type="GO" id="GO:0006826">
    <property type="term" value="P:iron ion transport"/>
    <property type="evidence" value="ECO:0007669"/>
    <property type="project" value="UniProtKB-KW"/>
</dbReference>
<comment type="similarity">
    <text evidence="2">Belongs to the major facilitator superfamily.</text>
</comment>
<evidence type="ECO:0000313" key="11">
    <source>
        <dbReference type="EMBL" id="PLB50356.1"/>
    </source>
</evidence>
<keyword evidence="7" id="KW-0408">Iron</keyword>
<feature type="transmembrane region" description="Helical" evidence="10">
    <location>
        <begin position="185"/>
        <end position="205"/>
    </location>
</feature>
<keyword evidence="3" id="KW-0813">Transport</keyword>
<keyword evidence="8" id="KW-0406">Ion transport</keyword>
<dbReference type="SUPFAM" id="SSF103473">
    <property type="entry name" value="MFS general substrate transporter"/>
    <property type="match status" value="1"/>
</dbReference>
<feature type="transmembrane region" description="Helical" evidence="10">
    <location>
        <begin position="375"/>
        <end position="394"/>
    </location>
</feature>
<evidence type="ECO:0000256" key="4">
    <source>
        <dbReference type="ARBA" id="ARBA00022496"/>
    </source>
</evidence>
<dbReference type="Proteomes" id="UP000234275">
    <property type="component" value="Unassembled WGS sequence"/>
</dbReference>
<feature type="transmembrane region" description="Helical" evidence="10">
    <location>
        <begin position="346"/>
        <end position="368"/>
    </location>
</feature>
<evidence type="ECO:0000256" key="10">
    <source>
        <dbReference type="SAM" id="Phobius"/>
    </source>
</evidence>
<dbReference type="VEuPathDB" id="FungiDB:P170DRAFT_355591"/>
<organism evidence="11 12">
    <name type="scientific">Aspergillus steynii IBT 23096</name>
    <dbReference type="NCBI Taxonomy" id="1392250"/>
    <lineage>
        <taxon>Eukaryota</taxon>
        <taxon>Fungi</taxon>
        <taxon>Dikarya</taxon>
        <taxon>Ascomycota</taxon>
        <taxon>Pezizomycotina</taxon>
        <taxon>Eurotiomycetes</taxon>
        <taxon>Eurotiomycetidae</taxon>
        <taxon>Eurotiales</taxon>
        <taxon>Aspergillaceae</taxon>
        <taxon>Aspergillus</taxon>
        <taxon>Aspergillus subgen. Circumdati</taxon>
    </lineage>
</organism>
<sequence length="549" mass="60647">MKPPLQEAEAKQDGVLVAEAVTSSWTKKSLIAVYICMWLMYFVQALQSSLTANLSAYITSDFEGHSLLTVIGIVTNIMSAACTMPVAKILNLWNRTVGIVIMLLISIIGLILMAGCHDIATYCAAQAFYYVGFTGLIFCVDVLTSDTSSMRNRGLAFAFTSSPYVITAFAGSPLSERFNAVNWRWAYGCICILLPVVTAPLIITWEMAKRKAEKNLVLEKARSGRTLAQSAWYYFIEFDVVGIFLLIAGFSLFLLAFVLAESQANKWQSASIISMIVVGGVVILSFVAWERFGAPRPFIPYHLLSNRTVIGACLLDLTYQIAYYCWNSYFTSYLQVVYNASMTQAGYIAAIFDFISPLWLFGAGWLVRVTGRFKWLLLASIPLYMLAVGLMIYFRSPGHSIGYMCMCEIFIGFGGGTIILLEQIAVMAASSHNDYASMLAFLALFGNIGGAIGNSISGAIWTNTLPTALQNSLPEETKHRWQEIANSLDVQLEFEWGSATREAINHAYAVSQRNMLIAGTAVMALTMVWVFMIKDIRVKGLNHVQGVVF</sequence>
<evidence type="ECO:0000256" key="8">
    <source>
        <dbReference type="ARBA" id="ARBA00023065"/>
    </source>
</evidence>
<comment type="caution">
    <text evidence="11">The sequence shown here is derived from an EMBL/GenBank/DDBJ whole genome shotgun (WGS) entry which is preliminary data.</text>
</comment>
<accession>A0A2I2GBW0</accession>
<dbReference type="FunFam" id="1.20.1250.20:FF:000302">
    <property type="entry name" value="MFS siderochrome iron transporter MirB"/>
    <property type="match status" value="1"/>
</dbReference>
<feature type="transmembrane region" description="Helical" evidence="10">
    <location>
        <begin position="438"/>
        <end position="461"/>
    </location>
</feature>
<dbReference type="InterPro" id="IPR010573">
    <property type="entry name" value="MFS_Str1/Tri12-like"/>
</dbReference>
<feature type="transmembrane region" description="Helical" evidence="10">
    <location>
        <begin position="400"/>
        <end position="426"/>
    </location>
</feature>
<feature type="transmembrane region" description="Helical" evidence="10">
    <location>
        <begin position="127"/>
        <end position="143"/>
    </location>
</feature>
<feature type="transmembrane region" description="Helical" evidence="10">
    <location>
        <begin position="155"/>
        <end position="173"/>
    </location>
</feature>
<evidence type="ECO:0000256" key="5">
    <source>
        <dbReference type="ARBA" id="ARBA00022692"/>
    </source>
</evidence>
<evidence type="ECO:0000313" key="12">
    <source>
        <dbReference type="Proteomes" id="UP000234275"/>
    </source>
</evidence>
<dbReference type="PANTHER" id="PTHR23501">
    <property type="entry name" value="MAJOR FACILITATOR SUPERFAMILY"/>
    <property type="match status" value="1"/>
</dbReference>
<reference evidence="11 12" key="1">
    <citation type="submission" date="2016-12" db="EMBL/GenBank/DDBJ databases">
        <title>The genomes of Aspergillus section Nigri reveals drivers in fungal speciation.</title>
        <authorList>
            <consortium name="DOE Joint Genome Institute"/>
            <person name="Vesth T.C."/>
            <person name="Nybo J."/>
            <person name="Theobald S."/>
            <person name="Brandl J."/>
            <person name="Frisvad J.C."/>
            <person name="Nielsen K.F."/>
            <person name="Lyhne E.K."/>
            <person name="Kogle M.E."/>
            <person name="Kuo A."/>
            <person name="Riley R."/>
            <person name="Clum A."/>
            <person name="Nolan M."/>
            <person name="Lipzen A."/>
            <person name="Salamov A."/>
            <person name="Henrissat B."/>
            <person name="Wiebenga A."/>
            <person name="De Vries R.P."/>
            <person name="Grigoriev I.V."/>
            <person name="Mortensen U.H."/>
            <person name="Andersen M.R."/>
            <person name="Baker S.E."/>
        </authorList>
    </citation>
    <scope>NUCLEOTIDE SEQUENCE [LARGE SCALE GENOMIC DNA]</scope>
    <source>
        <strain evidence="11 12">IBT 23096</strain>
    </source>
</reference>
<dbReference type="OrthoDB" id="4078873at2759"/>
<dbReference type="GO" id="GO:0022857">
    <property type="term" value="F:transmembrane transporter activity"/>
    <property type="evidence" value="ECO:0007669"/>
    <property type="project" value="InterPro"/>
</dbReference>
<feature type="transmembrane region" description="Helical" evidence="10">
    <location>
        <begin position="97"/>
        <end position="115"/>
    </location>
</feature>
<dbReference type="InterPro" id="IPR036259">
    <property type="entry name" value="MFS_trans_sf"/>
</dbReference>
<keyword evidence="4" id="KW-0410">Iron transport</keyword>
<dbReference type="PANTHER" id="PTHR23501:SF55">
    <property type="entry name" value="SIDEROPHORE IRON TRANSPORTER, PUTATIVE (AFU_ORTHOLOGUE AFUA_3G03440)-RELATED"/>
    <property type="match status" value="1"/>
</dbReference>
<keyword evidence="6 10" id="KW-1133">Transmembrane helix</keyword>
<dbReference type="AlphaFoldDB" id="A0A2I2GBW0"/>
<dbReference type="EMBL" id="MSFO01000003">
    <property type="protein sequence ID" value="PLB50356.1"/>
    <property type="molecule type" value="Genomic_DNA"/>
</dbReference>
<dbReference type="Pfam" id="PF06609">
    <property type="entry name" value="TRI12"/>
    <property type="match status" value="1"/>
</dbReference>
<evidence type="ECO:0000256" key="9">
    <source>
        <dbReference type="ARBA" id="ARBA00023136"/>
    </source>
</evidence>
<evidence type="ECO:0000256" key="6">
    <source>
        <dbReference type="ARBA" id="ARBA00022989"/>
    </source>
</evidence>
<dbReference type="GO" id="GO:0010106">
    <property type="term" value="P:cellular response to iron ion starvation"/>
    <property type="evidence" value="ECO:0007669"/>
    <property type="project" value="UniProtKB-ARBA"/>
</dbReference>
<feature type="transmembrane region" description="Helical" evidence="10">
    <location>
        <begin position="515"/>
        <end position="533"/>
    </location>
</feature>
<dbReference type="STRING" id="1392250.A0A2I2GBW0"/>
<feature type="transmembrane region" description="Helical" evidence="10">
    <location>
        <begin position="309"/>
        <end position="326"/>
    </location>
</feature>
<evidence type="ECO:0000256" key="7">
    <source>
        <dbReference type="ARBA" id="ARBA00023004"/>
    </source>
</evidence>
<dbReference type="RefSeq" id="XP_024705658.1">
    <property type="nucleotide sequence ID" value="XM_024844099.1"/>
</dbReference>
<feature type="transmembrane region" description="Helical" evidence="10">
    <location>
        <begin position="67"/>
        <end position="90"/>
    </location>
</feature>
<keyword evidence="9 10" id="KW-0472">Membrane</keyword>
<evidence type="ECO:0000256" key="3">
    <source>
        <dbReference type="ARBA" id="ARBA00022448"/>
    </source>
</evidence>
<feature type="transmembrane region" description="Helical" evidence="10">
    <location>
        <begin position="270"/>
        <end position="289"/>
    </location>
</feature>
<dbReference type="GO" id="GO:0005886">
    <property type="term" value="C:plasma membrane"/>
    <property type="evidence" value="ECO:0007669"/>
    <property type="project" value="TreeGrafter"/>
</dbReference>
<feature type="transmembrane region" description="Helical" evidence="10">
    <location>
        <begin position="232"/>
        <end position="258"/>
    </location>
</feature>
<feature type="transmembrane region" description="Helical" evidence="10">
    <location>
        <begin position="30"/>
        <end position="47"/>
    </location>
</feature>